<evidence type="ECO:0000259" key="25">
    <source>
        <dbReference type="PROSITE" id="PS50948"/>
    </source>
</evidence>
<dbReference type="SMART" id="SM00220">
    <property type="entry name" value="S_TKc"/>
    <property type="match status" value="1"/>
</dbReference>
<keyword evidence="4" id="KW-0723">Serine/threonine-protein kinase</keyword>
<dbReference type="PROSITE" id="PS00108">
    <property type="entry name" value="PROTEIN_KINASE_ST"/>
    <property type="match status" value="1"/>
</dbReference>
<dbReference type="PROSITE" id="PS50011">
    <property type="entry name" value="PROTEIN_KINASE_DOM"/>
    <property type="match status" value="1"/>
</dbReference>
<evidence type="ECO:0000256" key="18">
    <source>
        <dbReference type="ARBA" id="ARBA00047899"/>
    </source>
</evidence>
<evidence type="ECO:0000256" key="20">
    <source>
        <dbReference type="SAM" id="MobiDB-lite"/>
    </source>
</evidence>
<dbReference type="GO" id="GO:0004674">
    <property type="term" value="F:protein serine/threonine kinase activity"/>
    <property type="evidence" value="ECO:0007669"/>
    <property type="project" value="UniProtKB-KW"/>
</dbReference>
<feature type="domain" description="Apple" evidence="25">
    <location>
        <begin position="339"/>
        <end position="431"/>
    </location>
</feature>
<dbReference type="SMART" id="SM00108">
    <property type="entry name" value="B_lectin"/>
    <property type="match status" value="1"/>
</dbReference>
<reference evidence="26" key="1">
    <citation type="journal article" date="2019" name="Toxins">
        <title>Detection of Abrin-Like and Prepropulchellin-Like Toxin Genes and Transcripts Using Whole Genome Sequencing and Full-Length Transcript Sequencing of Abrus precatorius.</title>
        <authorList>
            <person name="Hovde B.T."/>
            <person name="Daligault H.E."/>
            <person name="Hanschen E.R."/>
            <person name="Kunde Y.A."/>
            <person name="Johnson M.B."/>
            <person name="Starkenburg S.R."/>
            <person name="Johnson S.L."/>
        </authorList>
    </citation>
    <scope>NUCLEOTIDE SEQUENCE [LARGE SCALE GENOMIC DNA]</scope>
</reference>
<evidence type="ECO:0000256" key="7">
    <source>
        <dbReference type="ARBA" id="ARBA00022692"/>
    </source>
</evidence>
<feature type="compositionally biased region" description="Polar residues" evidence="20">
    <location>
        <begin position="992"/>
        <end position="1001"/>
    </location>
</feature>
<keyword evidence="11" id="KW-0418">Kinase</keyword>
<feature type="domain" description="Protein kinase" evidence="23">
    <location>
        <begin position="685"/>
        <end position="971"/>
    </location>
</feature>
<dbReference type="InterPro" id="IPR001245">
    <property type="entry name" value="Ser-Thr/Tyr_kinase_cat_dom"/>
</dbReference>
<dbReference type="InterPro" id="IPR008271">
    <property type="entry name" value="Ser/Thr_kinase_AS"/>
</dbReference>
<keyword evidence="15" id="KW-1015">Disulfide bond</keyword>
<sequence>MRTTHAAFSLLCWLLCSQSCSATDTLNQGEKITQELGNLVSAESTFELGFFSFPDDERGRKYLGIWYWNLEPRTAVWVANRDKPVEDSSAVFQIARDGNLVIAGASQSYWSSGLNGSSSSTTSNRTVKLLDSGNLVLMNNNNNNLWQSFQHPTDTFLPGMKMDANFTLTSGRSAVDPGSGSFSLKLVQTGNDAKIVVNNHSQLYWTLDERDSEATSIYNFLAFVNATNSYASRPSPFINISHPQLQPRDFDKSRLVMNFTGEVNFLKWEEDVEKKWDRRWWWPHDDCDKHNFCGYFSSCNKNNWQRCKCLPGFHRGMSDNQQHHGDFHLPGCVRKSKSCTNENMMFLNLTKIKVGKPDLRNRTETEEKCQSLCLNMCYDSHIQCQAYSYNISATSYNRGSDPNLCEIWTRDLPSLQEDDDSITGRYLSILVKSSDIAPTAKSCEPCGTYTIPYPLSTGPTCGDPAYYKFNCHEGQVSFMMPGGKHYRVTWIDVDTRKFYIQTDDSNHCDQASINQNDSPNFPFSVTNWCFKDDEIEISWQSAQEPPCSNPIDCKLLSHSTCRPTNTGDTRCLCDLNYNWNATIFNCTKEESSENHSTHRLALILTTILIGMTILASIIVFVIVRRRKTAPNMPDVTSTRIQESLYDSERHVKGLIGLGSLEEKDVEGIEVPCYTFASILAATDNFSDSNKLGQGGYGPVYKGTFPSGQDIAVKRLSSVSTQGLQEFKNEVVLIAKLQHRNLVRVRGYCIKGDEKVLLYEYMPNKSLDSFIFDRTRTLLLDWPMRFDIIVGIARGLLYLHQDSRLRVIHRDLKTSNILLDEDMNPKISDFGLAKIFGGKETEASTERVVGTYGYMAPEYALDGYFSIKSDVFSFGVVVLEILSGKKNTGFYQSKQISSLLGYAWKLWTENKLFDLMEPCLGETCNENQLIKCALVGLLCVQDEPGDRPTMSNVLTMLDSEIATIPVPTQPTFFVNKRFSSSASSSSKPEISLQFESSYQEGR</sequence>
<keyword evidence="26" id="KW-1185">Reference proteome</keyword>
<evidence type="ECO:0000256" key="14">
    <source>
        <dbReference type="ARBA" id="ARBA00023136"/>
    </source>
</evidence>
<dbReference type="AlphaFoldDB" id="A0A8B8KKA5"/>
<evidence type="ECO:0000259" key="24">
    <source>
        <dbReference type="PROSITE" id="PS50927"/>
    </source>
</evidence>
<dbReference type="PANTHER" id="PTHR27002">
    <property type="entry name" value="RECEPTOR-LIKE SERINE/THREONINE-PROTEIN KINASE SD1-8"/>
    <property type="match status" value="1"/>
</dbReference>
<keyword evidence="8 22" id="KW-0732">Signal</keyword>
<evidence type="ECO:0000256" key="11">
    <source>
        <dbReference type="ARBA" id="ARBA00022777"/>
    </source>
</evidence>
<evidence type="ECO:0000256" key="9">
    <source>
        <dbReference type="ARBA" id="ARBA00022734"/>
    </source>
</evidence>
<proteinExistence type="predicted"/>
<dbReference type="Gene3D" id="1.10.510.10">
    <property type="entry name" value="Transferase(Phosphotransferase) domain 1"/>
    <property type="match status" value="1"/>
</dbReference>
<dbReference type="InterPro" id="IPR001480">
    <property type="entry name" value="Bulb-type_lectin_dom"/>
</dbReference>
<evidence type="ECO:0000256" key="6">
    <source>
        <dbReference type="ARBA" id="ARBA00022679"/>
    </source>
</evidence>
<comment type="catalytic activity">
    <reaction evidence="19">
        <text>L-seryl-[protein] + ATP = O-phospho-L-seryl-[protein] + ADP + H(+)</text>
        <dbReference type="Rhea" id="RHEA:17989"/>
        <dbReference type="Rhea" id="RHEA-COMP:9863"/>
        <dbReference type="Rhea" id="RHEA-COMP:11604"/>
        <dbReference type="ChEBI" id="CHEBI:15378"/>
        <dbReference type="ChEBI" id="CHEBI:29999"/>
        <dbReference type="ChEBI" id="CHEBI:30616"/>
        <dbReference type="ChEBI" id="CHEBI:83421"/>
        <dbReference type="ChEBI" id="CHEBI:456216"/>
        <dbReference type="EC" id="2.7.11.1"/>
    </reaction>
</comment>
<evidence type="ECO:0000313" key="26">
    <source>
        <dbReference type="Proteomes" id="UP000694853"/>
    </source>
</evidence>
<keyword evidence="12" id="KW-0067">ATP-binding</keyword>
<dbReference type="RefSeq" id="XP_027344245.1">
    <property type="nucleotide sequence ID" value="XM_027488444.1"/>
</dbReference>
<accession>A0A8B8KKA5</accession>
<dbReference type="Gene3D" id="3.30.200.20">
    <property type="entry name" value="Phosphorylase Kinase, domain 1"/>
    <property type="match status" value="1"/>
</dbReference>
<evidence type="ECO:0000313" key="27">
    <source>
        <dbReference type="RefSeq" id="XP_027344245.1"/>
    </source>
</evidence>
<evidence type="ECO:0000256" key="8">
    <source>
        <dbReference type="ARBA" id="ARBA00022729"/>
    </source>
</evidence>
<dbReference type="Gene3D" id="2.90.10.10">
    <property type="entry name" value="Bulb-type lectin domain"/>
    <property type="match status" value="1"/>
</dbReference>
<comment type="catalytic activity">
    <reaction evidence="18">
        <text>L-threonyl-[protein] + ATP = O-phospho-L-threonyl-[protein] + ADP + H(+)</text>
        <dbReference type="Rhea" id="RHEA:46608"/>
        <dbReference type="Rhea" id="RHEA-COMP:11060"/>
        <dbReference type="Rhea" id="RHEA-COMP:11605"/>
        <dbReference type="ChEBI" id="CHEBI:15378"/>
        <dbReference type="ChEBI" id="CHEBI:30013"/>
        <dbReference type="ChEBI" id="CHEBI:30616"/>
        <dbReference type="ChEBI" id="CHEBI:61977"/>
        <dbReference type="ChEBI" id="CHEBI:456216"/>
        <dbReference type="EC" id="2.7.11.1"/>
    </reaction>
</comment>
<evidence type="ECO:0000256" key="15">
    <source>
        <dbReference type="ARBA" id="ARBA00023157"/>
    </source>
</evidence>
<dbReference type="CDD" id="cd00028">
    <property type="entry name" value="B_lectin"/>
    <property type="match status" value="1"/>
</dbReference>
<evidence type="ECO:0000256" key="17">
    <source>
        <dbReference type="ARBA" id="ARBA00023180"/>
    </source>
</evidence>
<organism evidence="26 27">
    <name type="scientific">Abrus precatorius</name>
    <name type="common">Indian licorice</name>
    <name type="synonym">Glycine abrus</name>
    <dbReference type="NCBI Taxonomy" id="3816"/>
    <lineage>
        <taxon>Eukaryota</taxon>
        <taxon>Viridiplantae</taxon>
        <taxon>Streptophyta</taxon>
        <taxon>Embryophyta</taxon>
        <taxon>Tracheophyta</taxon>
        <taxon>Spermatophyta</taxon>
        <taxon>Magnoliopsida</taxon>
        <taxon>eudicotyledons</taxon>
        <taxon>Gunneridae</taxon>
        <taxon>Pentapetalae</taxon>
        <taxon>rosids</taxon>
        <taxon>fabids</taxon>
        <taxon>Fabales</taxon>
        <taxon>Fabaceae</taxon>
        <taxon>Papilionoideae</taxon>
        <taxon>50 kb inversion clade</taxon>
        <taxon>NPAAA clade</taxon>
        <taxon>indigoferoid/millettioid clade</taxon>
        <taxon>Abreae</taxon>
        <taxon>Abrus</taxon>
    </lineage>
</organism>
<dbReference type="Pfam" id="PF07714">
    <property type="entry name" value="PK_Tyr_Ser-Thr"/>
    <property type="match status" value="1"/>
</dbReference>
<dbReference type="InterPro" id="IPR011009">
    <property type="entry name" value="Kinase-like_dom_sf"/>
</dbReference>
<comment type="subcellular location">
    <subcellularLocation>
        <location evidence="1">Cell membrane</location>
        <topology evidence="1">Single-pass type I membrane protein</topology>
    </subcellularLocation>
</comment>
<dbReference type="InterPro" id="IPR036426">
    <property type="entry name" value="Bulb-type_lectin_dom_sf"/>
</dbReference>
<dbReference type="OrthoDB" id="1741851at2759"/>
<keyword evidence="17" id="KW-0325">Glycoprotein</keyword>
<dbReference type="GO" id="GO:0030246">
    <property type="term" value="F:carbohydrate binding"/>
    <property type="evidence" value="ECO:0007669"/>
    <property type="project" value="UniProtKB-KW"/>
</dbReference>
<keyword evidence="10" id="KW-0547">Nucleotide-binding</keyword>
<evidence type="ECO:0000256" key="13">
    <source>
        <dbReference type="ARBA" id="ARBA00022989"/>
    </source>
</evidence>
<dbReference type="Proteomes" id="UP000694853">
    <property type="component" value="Unplaced"/>
</dbReference>
<feature type="transmembrane region" description="Helical" evidence="21">
    <location>
        <begin position="600"/>
        <end position="623"/>
    </location>
</feature>
<keyword evidence="13 21" id="KW-1133">Transmembrane helix</keyword>
<feature type="region of interest" description="Disordered" evidence="20">
    <location>
        <begin position="979"/>
        <end position="1001"/>
    </location>
</feature>
<dbReference type="PANTHER" id="PTHR27002:SF798">
    <property type="entry name" value="S-LOCUS LECTIN KINASE FAMILY PROTEIN"/>
    <property type="match status" value="1"/>
</dbReference>
<dbReference type="Pfam" id="PF00954">
    <property type="entry name" value="S_locus_glycop"/>
    <property type="match status" value="1"/>
</dbReference>
<dbReference type="InterPro" id="IPR000719">
    <property type="entry name" value="Prot_kinase_dom"/>
</dbReference>
<keyword evidence="9" id="KW-0430">Lectin</keyword>
<reference evidence="27" key="2">
    <citation type="submission" date="2025-08" db="UniProtKB">
        <authorList>
            <consortium name="RefSeq"/>
        </authorList>
    </citation>
    <scope>IDENTIFICATION</scope>
    <source>
        <tissue evidence="27">Young leaves</tissue>
    </source>
</reference>
<keyword evidence="16" id="KW-0675">Receptor</keyword>
<dbReference type="FunFam" id="2.90.10.10:FF:000009">
    <property type="entry name" value="Receptor-like serine/threonine-protein kinase SD1-8"/>
    <property type="match status" value="1"/>
</dbReference>
<evidence type="ECO:0000256" key="19">
    <source>
        <dbReference type="ARBA" id="ARBA00048679"/>
    </source>
</evidence>
<dbReference type="FunFam" id="1.10.510.10:FF:000060">
    <property type="entry name" value="G-type lectin S-receptor-like serine/threonine-protein kinase"/>
    <property type="match status" value="1"/>
</dbReference>
<evidence type="ECO:0000256" key="21">
    <source>
        <dbReference type="SAM" id="Phobius"/>
    </source>
</evidence>
<evidence type="ECO:0000256" key="3">
    <source>
        <dbReference type="ARBA" id="ARBA00022475"/>
    </source>
</evidence>
<dbReference type="CDD" id="cd12087">
    <property type="entry name" value="TM_EGFR-like"/>
    <property type="match status" value="1"/>
</dbReference>
<dbReference type="InterPro" id="IPR000858">
    <property type="entry name" value="S_locus_glycoprot_dom"/>
</dbReference>
<evidence type="ECO:0000256" key="2">
    <source>
        <dbReference type="ARBA" id="ARBA00012513"/>
    </source>
</evidence>
<keyword evidence="7 21" id="KW-0812">Transmembrane</keyword>
<dbReference type="InterPro" id="IPR003609">
    <property type="entry name" value="Pan_app"/>
</dbReference>
<dbReference type="SUPFAM" id="SSF56112">
    <property type="entry name" value="Protein kinase-like (PK-like)"/>
    <property type="match status" value="1"/>
</dbReference>
<dbReference type="EC" id="2.7.11.1" evidence="2"/>
<evidence type="ECO:0000256" key="4">
    <source>
        <dbReference type="ARBA" id="ARBA00022527"/>
    </source>
</evidence>
<gene>
    <name evidence="27" type="primary">LOC113856576</name>
</gene>
<dbReference type="PROSITE" id="PS50948">
    <property type="entry name" value="PAN"/>
    <property type="match status" value="1"/>
</dbReference>
<keyword evidence="14 21" id="KW-0472">Membrane</keyword>
<evidence type="ECO:0000256" key="5">
    <source>
        <dbReference type="ARBA" id="ARBA00022553"/>
    </source>
</evidence>
<evidence type="ECO:0000256" key="16">
    <source>
        <dbReference type="ARBA" id="ARBA00023170"/>
    </source>
</evidence>
<evidence type="ECO:0000256" key="22">
    <source>
        <dbReference type="SAM" id="SignalP"/>
    </source>
</evidence>
<dbReference type="GeneID" id="113856576"/>
<keyword evidence="6" id="KW-0808">Transferase</keyword>
<dbReference type="GO" id="GO:0005886">
    <property type="term" value="C:plasma membrane"/>
    <property type="evidence" value="ECO:0007669"/>
    <property type="project" value="UniProtKB-SubCell"/>
</dbReference>
<feature type="chain" id="PRO_5034753976" description="non-specific serine/threonine protein kinase" evidence="22">
    <location>
        <begin position="23"/>
        <end position="1001"/>
    </location>
</feature>
<evidence type="ECO:0000259" key="23">
    <source>
        <dbReference type="PROSITE" id="PS50011"/>
    </source>
</evidence>
<dbReference type="SUPFAM" id="SSF51110">
    <property type="entry name" value="alpha-D-mannose-specific plant lectins"/>
    <property type="match status" value="1"/>
</dbReference>
<feature type="signal peptide" evidence="22">
    <location>
        <begin position="1"/>
        <end position="22"/>
    </location>
</feature>
<evidence type="ECO:0000256" key="1">
    <source>
        <dbReference type="ARBA" id="ARBA00004251"/>
    </source>
</evidence>
<evidence type="ECO:0000256" key="12">
    <source>
        <dbReference type="ARBA" id="ARBA00022840"/>
    </source>
</evidence>
<dbReference type="GO" id="GO:0005524">
    <property type="term" value="F:ATP binding"/>
    <property type="evidence" value="ECO:0007669"/>
    <property type="project" value="UniProtKB-KW"/>
</dbReference>
<keyword evidence="5" id="KW-0597">Phosphoprotein</keyword>
<feature type="domain" description="Bulb-type lectin" evidence="24">
    <location>
        <begin position="23"/>
        <end position="150"/>
    </location>
</feature>
<keyword evidence="3" id="KW-1003">Cell membrane</keyword>
<dbReference type="KEGG" id="aprc:113856576"/>
<dbReference type="GO" id="GO:0048544">
    <property type="term" value="P:recognition of pollen"/>
    <property type="evidence" value="ECO:0007669"/>
    <property type="project" value="InterPro"/>
</dbReference>
<dbReference type="Pfam" id="PF01453">
    <property type="entry name" value="B_lectin"/>
    <property type="match status" value="1"/>
</dbReference>
<dbReference type="PROSITE" id="PS50927">
    <property type="entry name" value="BULB_LECTIN"/>
    <property type="match status" value="1"/>
</dbReference>
<dbReference type="CDD" id="cd14066">
    <property type="entry name" value="STKc_IRAK"/>
    <property type="match status" value="1"/>
</dbReference>
<evidence type="ECO:0000256" key="10">
    <source>
        <dbReference type="ARBA" id="ARBA00022741"/>
    </source>
</evidence>
<name>A0A8B8KKA5_ABRPR</name>
<protein>
    <recommendedName>
        <fullName evidence="2">non-specific serine/threonine protein kinase</fullName>
        <ecNumber evidence="2">2.7.11.1</ecNumber>
    </recommendedName>
</protein>
<dbReference type="FunFam" id="3.30.200.20:FF:000330">
    <property type="entry name" value="G-type lectin S-receptor-like serine/threonine-protein kinase At4g03230"/>
    <property type="match status" value="1"/>
</dbReference>